<reference evidence="2 3" key="1">
    <citation type="submission" date="2016-04" db="EMBL/GenBank/DDBJ databases">
        <title>Peptidophaga gingivicola gen. nov., sp. nov., isolated from human subgingival plaque.</title>
        <authorList>
            <person name="Beall C.J."/>
            <person name="Mokrzan E.M."/>
            <person name="Griffen A.L."/>
            <person name="Leys E.J."/>
        </authorList>
    </citation>
    <scope>NUCLEOTIDE SEQUENCE [LARGE SCALE GENOMIC DNA]</scope>
    <source>
        <strain evidence="2 3">BA112</strain>
    </source>
</reference>
<evidence type="ECO:0000313" key="2">
    <source>
        <dbReference type="EMBL" id="OAP86033.1"/>
    </source>
</evidence>
<dbReference type="AlphaFoldDB" id="A0A179B477"/>
<dbReference type="Pfam" id="PF09359">
    <property type="entry name" value="VTC"/>
    <property type="match status" value="1"/>
</dbReference>
<evidence type="ECO:0000313" key="3">
    <source>
        <dbReference type="Proteomes" id="UP000078368"/>
    </source>
</evidence>
<name>A0A179B477_9ACTO</name>
<sequence>MAVMSMAGEAEVKSSSKRDGFELLGLPEISLRELSARAELLKRTDRKYLVPDRTVVEMVGFLCDIGACALTIDGLQTFGYLSDYYDTLDFALYRAAATKRRRRFKLRSRVYLDSGLHFMELKTRSGRGQNVKDRLRLEDVRSKDYFYRGDPAEPLKRSEVLRWAAKLLVRRGVTATHREGFRTLASLVPSSRSYYRRSTLCLPDDSRLTIDQGLVLAGPGEVSGFEFPEVVVETKSSGRTSDVDRWLWSRGIRPSRVSKYAIGTAIVHPELPANRWHSTMTKLGLRR</sequence>
<comment type="caution">
    <text evidence="2">The sequence shown here is derived from an EMBL/GenBank/DDBJ whole genome shotgun (WGS) entry which is preliminary data.</text>
</comment>
<organism evidence="2 3">
    <name type="scientific">Peptidiphaga gingivicola</name>
    <dbReference type="NCBI Taxonomy" id="2741497"/>
    <lineage>
        <taxon>Bacteria</taxon>
        <taxon>Bacillati</taxon>
        <taxon>Actinomycetota</taxon>
        <taxon>Actinomycetes</taxon>
        <taxon>Actinomycetales</taxon>
        <taxon>Actinomycetaceae</taxon>
        <taxon>Peptidiphaga</taxon>
    </lineage>
</organism>
<feature type="domain" description="VTC" evidence="1">
    <location>
        <begin position="43"/>
        <end position="268"/>
    </location>
</feature>
<dbReference type="EMBL" id="LVZK01000001">
    <property type="protein sequence ID" value="OAP86033.1"/>
    <property type="molecule type" value="Genomic_DNA"/>
</dbReference>
<gene>
    <name evidence="2" type="ORF">A4H34_02310</name>
</gene>
<dbReference type="InterPro" id="IPR033469">
    <property type="entry name" value="CYTH-like_dom_sf"/>
</dbReference>
<evidence type="ECO:0000259" key="1">
    <source>
        <dbReference type="Pfam" id="PF09359"/>
    </source>
</evidence>
<dbReference type="OrthoDB" id="148766at2"/>
<proteinExistence type="predicted"/>
<protein>
    <recommendedName>
        <fullName evidence="1">VTC domain-containing protein</fullName>
    </recommendedName>
</protein>
<dbReference type="GO" id="GO:0006799">
    <property type="term" value="P:polyphosphate biosynthetic process"/>
    <property type="evidence" value="ECO:0007669"/>
    <property type="project" value="UniProtKB-ARBA"/>
</dbReference>
<dbReference type="SUPFAM" id="SSF55154">
    <property type="entry name" value="CYTH-like phosphatases"/>
    <property type="match status" value="1"/>
</dbReference>
<dbReference type="STRING" id="1823756.A4H34_02310"/>
<dbReference type="Proteomes" id="UP000078368">
    <property type="component" value="Unassembled WGS sequence"/>
</dbReference>
<dbReference type="RefSeq" id="WP_082903006.1">
    <property type="nucleotide sequence ID" value="NZ_LVZK01000001.1"/>
</dbReference>
<dbReference type="Gene3D" id="3.20.100.30">
    <property type="entry name" value="VTC, catalytic tunnel domain"/>
    <property type="match status" value="1"/>
</dbReference>
<accession>A0A179B477</accession>
<dbReference type="InterPro" id="IPR042267">
    <property type="entry name" value="VTC_sf"/>
</dbReference>
<dbReference type="InterPro" id="IPR018966">
    <property type="entry name" value="VTC_domain"/>
</dbReference>
<keyword evidence="3" id="KW-1185">Reference proteome</keyword>